<keyword evidence="3" id="KW-1185">Reference proteome</keyword>
<dbReference type="PANTHER" id="PTHR42648:SF32">
    <property type="entry name" value="RIBONUCLEASE H-LIKE DOMAIN, GAG-PRE-INTEGRASE DOMAIN PROTEIN-RELATED"/>
    <property type="match status" value="1"/>
</dbReference>
<comment type="caution">
    <text evidence="2">The sequence shown here is derived from an EMBL/GenBank/DDBJ whole genome shotgun (WGS) entry which is preliminary data.</text>
</comment>
<dbReference type="Proteomes" id="UP001151760">
    <property type="component" value="Unassembled WGS sequence"/>
</dbReference>
<dbReference type="SUPFAM" id="SSF53098">
    <property type="entry name" value="Ribonuclease H-like"/>
    <property type="match status" value="1"/>
</dbReference>
<protein>
    <submittedName>
        <fullName evidence="2">Retrovirus-related pol polyprotein from transposon TNT 1-94</fullName>
    </submittedName>
</protein>
<reference evidence="2" key="2">
    <citation type="submission" date="2022-01" db="EMBL/GenBank/DDBJ databases">
        <authorList>
            <person name="Yamashiro T."/>
            <person name="Shiraishi A."/>
            <person name="Satake H."/>
            <person name="Nakayama K."/>
        </authorList>
    </citation>
    <scope>NUCLEOTIDE SEQUENCE</scope>
</reference>
<dbReference type="InterPro" id="IPR036397">
    <property type="entry name" value="RNaseH_sf"/>
</dbReference>
<feature type="region of interest" description="Disordered" evidence="1">
    <location>
        <begin position="254"/>
        <end position="288"/>
    </location>
</feature>
<evidence type="ECO:0000313" key="3">
    <source>
        <dbReference type="Proteomes" id="UP001151760"/>
    </source>
</evidence>
<feature type="compositionally biased region" description="Polar residues" evidence="1">
    <location>
        <begin position="254"/>
        <end position="263"/>
    </location>
</feature>
<organism evidence="2 3">
    <name type="scientific">Tanacetum coccineum</name>
    <dbReference type="NCBI Taxonomy" id="301880"/>
    <lineage>
        <taxon>Eukaryota</taxon>
        <taxon>Viridiplantae</taxon>
        <taxon>Streptophyta</taxon>
        <taxon>Embryophyta</taxon>
        <taxon>Tracheophyta</taxon>
        <taxon>Spermatophyta</taxon>
        <taxon>Magnoliopsida</taxon>
        <taxon>eudicotyledons</taxon>
        <taxon>Gunneridae</taxon>
        <taxon>Pentapetalae</taxon>
        <taxon>asterids</taxon>
        <taxon>campanulids</taxon>
        <taxon>Asterales</taxon>
        <taxon>Asteraceae</taxon>
        <taxon>Asteroideae</taxon>
        <taxon>Anthemideae</taxon>
        <taxon>Anthemidinae</taxon>
        <taxon>Tanacetum</taxon>
    </lineage>
</organism>
<dbReference type="InterPro" id="IPR039537">
    <property type="entry name" value="Retrotran_Ty1/copia-like"/>
</dbReference>
<sequence length="500" mass="57235">MSNSFSMSKGFQPKFTPKFIQSSQQSSQNEPKIQKNDKAEYKKMKAKLALLKASPSTSQSPKPFQSKNKGLVGKTFNWDVEEVSDDEEMKQVKVLMALVDDKLDVGKNHAHNDEWIDITIRKVSILLSMVEDADCEQIPNQKKKILRGEQRTKLSSKNDVKENPFIPTSLDYDHEMVPKFKDWVEIYNPDNKLPNFNTDRILGASPARGTITVCDTEPTTSLVPTKVKNNYQESKIDELTKLVQMLIDEKINSTQKIQESKSMNPQSESSKSVNSSKPSQESKPNGHNSVIQVRGEVLAESSQSSESSIDVCCTTCGSNVHLTTDHNDFEHFKRGDKIQATKAREPTKRIKHVHHVKKESIRELHSKQKNFSIRKCLHLLHMDLTGPVSSMSINHEKYTLVVVDEYSRYTWVHFPRKKSQAAEMIMSFIRMNFSSLYTPEQNGVAERKNRTLIEAARTMLNGLVLSKHFWTEAFRIACYTQNRLITVKRHDKTPNDIFRE</sequence>
<dbReference type="PANTHER" id="PTHR42648">
    <property type="entry name" value="TRANSPOSASE, PUTATIVE-RELATED"/>
    <property type="match status" value="1"/>
</dbReference>
<evidence type="ECO:0000256" key="1">
    <source>
        <dbReference type="SAM" id="MobiDB-lite"/>
    </source>
</evidence>
<dbReference type="EMBL" id="BQNB010016911">
    <property type="protein sequence ID" value="GJT57211.1"/>
    <property type="molecule type" value="Genomic_DNA"/>
</dbReference>
<evidence type="ECO:0000313" key="2">
    <source>
        <dbReference type="EMBL" id="GJT57211.1"/>
    </source>
</evidence>
<gene>
    <name evidence="2" type="ORF">Tco_0992265</name>
</gene>
<reference evidence="2" key="1">
    <citation type="journal article" date="2022" name="Int. J. Mol. Sci.">
        <title>Draft Genome of Tanacetum Coccineum: Genomic Comparison of Closely Related Tanacetum-Family Plants.</title>
        <authorList>
            <person name="Yamashiro T."/>
            <person name="Shiraishi A."/>
            <person name="Nakayama K."/>
            <person name="Satake H."/>
        </authorList>
    </citation>
    <scope>NUCLEOTIDE SEQUENCE</scope>
</reference>
<feature type="compositionally biased region" description="Low complexity" evidence="1">
    <location>
        <begin position="264"/>
        <end position="282"/>
    </location>
</feature>
<feature type="region of interest" description="Disordered" evidence="1">
    <location>
        <begin position="1"/>
        <end position="39"/>
    </location>
</feature>
<feature type="compositionally biased region" description="Polar residues" evidence="1">
    <location>
        <begin position="19"/>
        <end position="31"/>
    </location>
</feature>
<accession>A0ABQ5F1K5</accession>
<name>A0ABQ5F1K5_9ASTR</name>
<proteinExistence type="predicted"/>
<dbReference type="InterPro" id="IPR012337">
    <property type="entry name" value="RNaseH-like_sf"/>
</dbReference>
<dbReference type="Gene3D" id="3.30.420.10">
    <property type="entry name" value="Ribonuclease H-like superfamily/Ribonuclease H"/>
    <property type="match status" value="2"/>
</dbReference>